<dbReference type="InterPro" id="IPR025110">
    <property type="entry name" value="AMP-bd_C"/>
</dbReference>
<dbReference type="InterPro" id="IPR045851">
    <property type="entry name" value="AMP-bd_C_sf"/>
</dbReference>
<reference evidence="7" key="1">
    <citation type="journal article" date="2013" name="Med. Chem. Commun.">
        <title>Gobichelin A and B: Mixed-Ligand Siderophores Discovered Using Proteomics.</title>
        <authorList>
            <person name="Chen Y."/>
            <person name="Unger M."/>
            <person name="Ntai I."/>
            <person name="McClure R.A."/>
            <person name="Albright J.C."/>
            <person name="Thomson R.J."/>
            <person name="Kelleher N.L."/>
        </authorList>
    </citation>
    <scope>NUCLEOTIDE SEQUENCE</scope>
    <source>
        <strain evidence="7">NRRL F-4415</strain>
    </source>
</reference>
<dbReference type="Pfam" id="PF13193">
    <property type="entry name" value="AMP-binding_C"/>
    <property type="match status" value="1"/>
</dbReference>
<evidence type="ECO:0000256" key="3">
    <source>
        <dbReference type="ARBA" id="ARBA00022840"/>
    </source>
</evidence>
<keyword evidence="3" id="KW-0067">ATP-binding</keyword>
<dbReference type="Gene3D" id="3.30.300.30">
    <property type="match status" value="1"/>
</dbReference>
<dbReference type="EMBL" id="KC215181">
    <property type="protein sequence ID" value="AGE11892.1"/>
    <property type="molecule type" value="Genomic_DNA"/>
</dbReference>
<dbReference type="Gene3D" id="2.30.38.10">
    <property type="entry name" value="Luciferase, Domain 3"/>
    <property type="match status" value="1"/>
</dbReference>
<keyword evidence="2" id="KW-0547">Nucleotide-binding</keyword>
<feature type="compositionally biased region" description="Low complexity" evidence="4">
    <location>
        <begin position="1"/>
        <end position="12"/>
    </location>
</feature>
<evidence type="ECO:0000259" key="6">
    <source>
        <dbReference type="Pfam" id="PF13193"/>
    </source>
</evidence>
<evidence type="ECO:0000313" key="7">
    <source>
        <dbReference type="EMBL" id="AGE11892.1"/>
    </source>
</evidence>
<evidence type="ECO:0000259" key="5">
    <source>
        <dbReference type="Pfam" id="PF00501"/>
    </source>
</evidence>
<name>L7ZD35_9ACTN</name>
<protein>
    <submittedName>
        <fullName evidence="7">2,3-dihydroxybenzoate-AMP ligase</fullName>
    </submittedName>
</protein>
<dbReference type="CDD" id="cd05920">
    <property type="entry name" value="23DHB-AMP_lg"/>
    <property type="match status" value="1"/>
</dbReference>
<feature type="domain" description="AMP-binding enzyme C-terminal" evidence="6">
    <location>
        <begin position="485"/>
        <end position="561"/>
    </location>
</feature>
<accession>L7ZD35</accession>
<gene>
    <name evidence="7" type="primary">gobK</name>
</gene>
<evidence type="ECO:0000256" key="1">
    <source>
        <dbReference type="ARBA" id="ARBA00022598"/>
    </source>
</evidence>
<keyword evidence="1 7" id="KW-0436">Ligase</keyword>
<organism evidence="7">
    <name type="scientific">Streptomyces sp. NRRL F-4415</name>
    <dbReference type="NCBI Taxonomy" id="1286194"/>
    <lineage>
        <taxon>Bacteria</taxon>
        <taxon>Bacillati</taxon>
        <taxon>Actinomycetota</taxon>
        <taxon>Actinomycetes</taxon>
        <taxon>Kitasatosporales</taxon>
        <taxon>Streptomycetaceae</taxon>
        <taxon>Streptomyces</taxon>
    </lineage>
</organism>
<proteinExistence type="predicted"/>
<feature type="region of interest" description="Disordered" evidence="4">
    <location>
        <begin position="1"/>
        <end position="48"/>
    </location>
</feature>
<dbReference type="PANTHER" id="PTHR43767">
    <property type="entry name" value="LONG-CHAIN-FATTY-ACID--COA LIGASE"/>
    <property type="match status" value="1"/>
</dbReference>
<evidence type="ECO:0000256" key="4">
    <source>
        <dbReference type="SAM" id="MobiDB-lite"/>
    </source>
</evidence>
<dbReference type="Gene3D" id="3.40.50.980">
    <property type="match status" value="2"/>
</dbReference>
<evidence type="ECO:0000256" key="2">
    <source>
        <dbReference type="ARBA" id="ARBA00022741"/>
    </source>
</evidence>
<feature type="domain" description="AMP-dependent synthetase/ligase" evidence="5">
    <location>
        <begin position="73"/>
        <end position="434"/>
    </location>
</feature>
<dbReference type="InterPro" id="IPR050237">
    <property type="entry name" value="ATP-dep_AMP-bd_enzyme"/>
</dbReference>
<dbReference type="SUPFAM" id="SSF56801">
    <property type="entry name" value="Acetyl-CoA synthetase-like"/>
    <property type="match status" value="1"/>
</dbReference>
<dbReference type="AlphaFoldDB" id="L7ZD35"/>
<sequence>MPMAATASAPMSGNQRGAPVALRPRESSRNVTHIATEPPPPLPSGLTPWPTGTAARYVASGHWDGRTLGTLLRDWTAEYGDRLAIVAGSERLTYRQLDERADRMAAGLADLGIRAGDRVLVQLPNSGAFPVLLFALARLGAIPALTLPAHRITEIGHLARLSEAVAYVIADEYAGFDYRELAAAVQAEAPGLRHVLVAGDPGPYTALAKVDTEPRDFPDPDPADIALLLVSGGTTGVPKLIPRTHNDYGYNARASAEACELSAGTVYLACLPIAHNFPLACPGMLGTLSVGGRVVLSPSPAPGDAFPLIEAERVTHTALVPPLIPLWTDAAEWDPADISSLRVLQAGGSKLAADLARTIPDALGCSVQQVFGMAEGLLNYTRSDDDSETVALTQGRPLSDDDELRIVDGSGQDVAPGEVGELLVRGPYTLRGYYRAPEVNATAFTPDGFYCSGDLVRRLPSGHLIVEGRVKDTIDRNGESVSAEEVEAHVTAHPQVRRCAAVGLPDAGQGERICAVVVPDGPSAPTLQALRAFLLERGVAAFKLPDRVEPVTDLPLTAIGKIDKRSLVRMLEERDRA</sequence>
<dbReference type="InterPro" id="IPR000873">
    <property type="entry name" value="AMP-dep_synth/lig_dom"/>
</dbReference>
<dbReference type="GO" id="GO:0005524">
    <property type="term" value="F:ATP binding"/>
    <property type="evidence" value="ECO:0007669"/>
    <property type="project" value="UniProtKB-KW"/>
</dbReference>
<dbReference type="GO" id="GO:0016878">
    <property type="term" value="F:acid-thiol ligase activity"/>
    <property type="evidence" value="ECO:0007669"/>
    <property type="project" value="UniProtKB-ARBA"/>
</dbReference>
<dbReference type="PANTHER" id="PTHR43767:SF1">
    <property type="entry name" value="NONRIBOSOMAL PEPTIDE SYNTHASE PES1 (EUROFUNG)-RELATED"/>
    <property type="match status" value="1"/>
</dbReference>
<dbReference type="FunFam" id="2.30.38.10:FF:000003">
    <property type="entry name" value="Vibriobactin-specific 2,3-dihydroxybenzoate-AMP ligase"/>
    <property type="match status" value="1"/>
</dbReference>
<dbReference type="Pfam" id="PF00501">
    <property type="entry name" value="AMP-binding"/>
    <property type="match status" value="1"/>
</dbReference>